<gene>
    <name evidence="2" type="ORF">VroAM7_49880</name>
</gene>
<evidence type="ECO:0000313" key="3">
    <source>
        <dbReference type="Proteomes" id="UP000315115"/>
    </source>
</evidence>
<proteinExistence type="predicted"/>
<organism evidence="2 3">
    <name type="scientific">Vibrio rotiferianus</name>
    <dbReference type="NCBI Taxonomy" id="190895"/>
    <lineage>
        <taxon>Bacteria</taxon>
        <taxon>Pseudomonadati</taxon>
        <taxon>Pseudomonadota</taxon>
        <taxon>Gammaproteobacteria</taxon>
        <taxon>Vibrionales</taxon>
        <taxon>Vibrionaceae</taxon>
        <taxon>Vibrio</taxon>
    </lineage>
</organism>
<evidence type="ECO:0000256" key="1">
    <source>
        <dbReference type="SAM" id="SignalP"/>
    </source>
</evidence>
<feature type="signal peptide" evidence="1">
    <location>
        <begin position="1"/>
        <end position="20"/>
    </location>
</feature>
<evidence type="ECO:0000313" key="2">
    <source>
        <dbReference type="EMBL" id="BBL92335.1"/>
    </source>
</evidence>
<reference evidence="3" key="1">
    <citation type="submission" date="2019-07" db="EMBL/GenBank/DDBJ databases">
        <title>Complete Genome Sequences of Vibrion rotiferianus strain AM7.</title>
        <authorList>
            <person name="Miyazaki K."/>
            <person name="Wiseschart A."/>
            <person name="Pootanakit K."/>
            <person name="Ishimori K."/>
            <person name="Kitahara K."/>
        </authorList>
    </citation>
    <scope>NUCLEOTIDE SEQUENCE [LARGE SCALE GENOMIC DNA]</scope>
    <source>
        <strain evidence="3">AM7</strain>
        <plasmid evidence="3">pam7 dna</plasmid>
    </source>
</reference>
<feature type="chain" id="PRO_5022023799" evidence="1">
    <location>
        <begin position="21"/>
        <end position="164"/>
    </location>
</feature>
<keyword evidence="1" id="KW-0732">Signal</keyword>
<dbReference type="RefSeq" id="WP_143694300.1">
    <property type="nucleotide sequence ID" value="NZ_AP019800.1"/>
</dbReference>
<keyword evidence="2" id="KW-0614">Plasmid</keyword>
<dbReference type="Proteomes" id="UP000315115">
    <property type="component" value="Plasmid pAM7"/>
</dbReference>
<accession>A0A510IEW7</accession>
<dbReference type="EMBL" id="AP019800">
    <property type="protein sequence ID" value="BBL92335.1"/>
    <property type="molecule type" value="Genomic_DNA"/>
</dbReference>
<sequence>MIRIILGCIMALVIGASANANPRNSDIFKTHETQYKWYGIYIGMTKKELDLEVTSFKSKRSLTAEPLSQLVSNVSYATNTGFSTLAYAGIRQIEFYWSDSHELKAYLVQFEPTEYQQWLDDLPMFFDGFDTLAPTNNVGVENRLISSSIQINTSNDIHSMLVTQ</sequence>
<geneLocation type="plasmid" evidence="3">
    <name>pam7 dna</name>
</geneLocation>
<dbReference type="AlphaFoldDB" id="A0A510IEW7"/>
<name>A0A510IEW7_9VIBR</name>
<protein>
    <submittedName>
        <fullName evidence="2">Uncharacterized protein</fullName>
    </submittedName>
</protein>